<dbReference type="EMBL" id="BMPP01000010">
    <property type="protein sequence ID" value="GGK30952.1"/>
    <property type="molecule type" value="Genomic_DNA"/>
</dbReference>
<dbReference type="InterPro" id="IPR048495">
    <property type="entry name" value="LinB-like_C"/>
</dbReference>
<dbReference type="Gene3D" id="1.20.120.330">
    <property type="entry name" value="Nucleotidyltransferases domain 2"/>
    <property type="match status" value="1"/>
</dbReference>
<accession>A0ABQ2EXD3</accession>
<evidence type="ECO:0000313" key="3">
    <source>
        <dbReference type="Proteomes" id="UP000647587"/>
    </source>
</evidence>
<sequence length="262" mass="29301">MSLDRQIELDRKLRAAIQEDLRVTYALAYGSFTQGTADRFSDLEYWLFVRPETLAAFDVSGWLEAITPVHHLLVNEFGTPTAILPGLLRVEVHVASHDELAGVAAWPGEHVRPQRMLVKDQDGALAAILQTLSGKQLNPTAEAQQILDRTLNWLAFGLNVLARGEQVRALELLWWVRGGVLRLACLEAGQTEYWLSPARLAEQRLPPELLARYAHLTGELDKLEQAYAEAVRWTIELAGQLGLELNSELTAGLRGRIRTVPR</sequence>
<reference evidence="3" key="1">
    <citation type="journal article" date="2019" name="Int. J. Syst. Evol. Microbiol.">
        <title>The Global Catalogue of Microorganisms (GCM) 10K type strain sequencing project: providing services to taxonomists for standard genome sequencing and annotation.</title>
        <authorList>
            <consortium name="The Broad Institute Genomics Platform"/>
            <consortium name="The Broad Institute Genome Sequencing Center for Infectious Disease"/>
            <person name="Wu L."/>
            <person name="Ma J."/>
        </authorList>
    </citation>
    <scope>NUCLEOTIDE SEQUENCE [LARGE SCALE GENOMIC DNA]</scope>
    <source>
        <strain evidence="3">JCM 30331</strain>
    </source>
</reference>
<protein>
    <recommendedName>
        <fullName evidence="1">Lincosamide nucleotidyltransferase-like C-terminal domain-containing protein</fullName>
    </recommendedName>
</protein>
<keyword evidence="3" id="KW-1185">Reference proteome</keyword>
<evidence type="ECO:0000259" key="1">
    <source>
        <dbReference type="Pfam" id="PF21418"/>
    </source>
</evidence>
<dbReference type="Gene3D" id="3.30.460.10">
    <property type="entry name" value="Beta Polymerase, domain 2"/>
    <property type="match status" value="1"/>
</dbReference>
<feature type="domain" description="Lincosamide nucleotidyltransferase-like C-terminal" evidence="1">
    <location>
        <begin position="150"/>
        <end position="250"/>
    </location>
</feature>
<comment type="caution">
    <text evidence="2">The sequence shown here is derived from an EMBL/GenBank/DDBJ whole genome shotgun (WGS) entry which is preliminary data.</text>
</comment>
<dbReference type="InterPro" id="IPR043519">
    <property type="entry name" value="NT_sf"/>
</dbReference>
<name>A0ABQ2EXD3_9DEIO</name>
<evidence type="ECO:0000313" key="2">
    <source>
        <dbReference type="EMBL" id="GGK30952.1"/>
    </source>
</evidence>
<proteinExistence type="predicted"/>
<dbReference type="Proteomes" id="UP000647587">
    <property type="component" value="Unassembled WGS sequence"/>
</dbReference>
<gene>
    <name evidence="2" type="ORF">GCM10008955_25990</name>
</gene>
<organism evidence="2 3">
    <name type="scientific">Deinococcus malanensis</name>
    <dbReference type="NCBI Taxonomy" id="1706855"/>
    <lineage>
        <taxon>Bacteria</taxon>
        <taxon>Thermotogati</taxon>
        <taxon>Deinococcota</taxon>
        <taxon>Deinococci</taxon>
        <taxon>Deinococcales</taxon>
        <taxon>Deinococcaceae</taxon>
        <taxon>Deinococcus</taxon>
    </lineage>
</organism>
<dbReference type="Pfam" id="PF21418">
    <property type="entry name" value="LinB-like_C"/>
    <property type="match status" value="1"/>
</dbReference>